<dbReference type="Proteomes" id="UP000026739">
    <property type="component" value="Unassembled WGS sequence"/>
</dbReference>
<gene>
    <name evidence="1" type="ORF">V466_25580</name>
</gene>
<comment type="caution">
    <text evidence="1">The sequence shown here is derived from an EMBL/GenBank/DDBJ whole genome shotgun (WGS) entry which is preliminary data.</text>
</comment>
<accession>A0A059KW08</accession>
<protein>
    <submittedName>
        <fullName evidence="1">Uncharacterized protein</fullName>
    </submittedName>
</protein>
<evidence type="ECO:0000313" key="2">
    <source>
        <dbReference type="Proteomes" id="UP000026739"/>
    </source>
</evidence>
<sequence>MTALSEVEQRILHGAFHPETPKEPIEHLNDNLILTYAIGAKDYFSPLHLPRDLPEQMRVTCALDQSLNLNRVIIADLKGHIYCDASFEPPATPALALGEQGSLSTREVASGPGSPVRTAFSSPAASQYALRDARAQFSAVARTGSSLAAAAPLSGAPQAPATNKKSATDAQIEAQLRNKHGKVRSGREVGSVLRASGLSSSTSRITTQLRKVNVVRPFASASDDQLQKELRNPDGTIRTNAEVTAALHARGLGAGLARMTPMMQAIRGVRHLPTATDDQVKAQLKNLDDTPRSVEEALTALRATGVGVSSNRMTELMQAERGMLKRPAPSDDQIRTQLVKFDGTLKSTNEVEDALSTAGLGANPNRIGKLRRKLLLEATELQQPAATGSQVGEE</sequence>
<evidence type="ECO:0000313" key="1">
    <source>
        <dbReference type="EMBL" id="KDD66156.1"/>
    </source>
</evidence>
<dbReference type="EMBL" id="AZQQ01000100">
    <property type="protein sequence ID" value="KDD66156.1"/>
    <property type="molecule type" value="Genomic_DNA"/>
</dbReference>
<reference evidence="1 2" key="1">
    <citation type="submission" date="2013-12" db="EMBL/GenBank/DDBJ databases">
        <authorList>
            <person name="Formusa P.A."/>
            <person name="Habash M."/>
            <person name="Lee H."/>
            <person name="Trevors J.T."/>
        </authorList>
    </citation>
    <scope>NUCLEOTIDE SEQUENCE [LARGE SCALE GENOMIC DNA]</scope>
    <source>
        <strain evidence="1 2">PD30</strain>
    </source>
</reference>
<name>A0A059KW08_9PSED</name>
<dbReference type="AlphaFoldDB" id="A0A059KW08"/>
<proteinExistence type="predicted"/>
<organism evidence="1 2">
    <name type="scientific">Pseudomonas mandelii PD30</name>
    <dbReference type="NCBI Taxonomy" id="1419583"/>
    <lineage>
        <taxon>Bacteria</taxon>
        <taxon>Pseudomonadati</taxon>
        <taxon>Pseudomonadota</taxon>
        <taxon>Gammaproteobacteria</taxon>
        <taxon>Pseudomonadales</taxon>
        <taxon>Pseudomonadaceae</taxon>
        <taxon>Pseudomonas</taxon>
    </lineage>
</organism>